<sequence length="80" mass="8277">MLHPLAAVTAPTASIPDAEIEAVTVTAPPLVSKPMGYLSPVTILSEEELAMKAGCSIYCTRSASSSINPRCGYIPEVSGL</sequence>
<accession>G0A013</accession>
<proteinExistence type="predicted"/>
<dbReference type="HOGENOM" id="CLU_2585646_0_0_6"/>
<gene>
    <name evidence="1" type="ordered locus">Metme_2770</name>
</gene>
<dbReference type="Proteomes" id="UP000008888">
    <property type="component" value="Chromosome"/>
</dbReference>
<organism evidence="1 2">
    <name type="scientific">Methylomonas methanica (strain DSM 25384 / MC09)</name>
    <dbReference type="NCBI Taxonomy" id="857087"/>
    <lineage>
        <taxon>Bacteria</taxon>
        <taxon>Pseudomonadati</taxon>
        <taxon>Pseudomonadota</taxon>
        <taxon>Gammaproteobacteria</taxon>
        <taxon>Methylococcales</taxon>
        <taxon>Methylococcaceae</taxon>
        <taxon>Methylomonas</taxon>
    </lineage>
</organism>
<protein>
    <submittedName>
        <fullName evidence="1">Uncharacterized protein</fullName>
    </submittedName>
</protein>
<name>G0A013_METMM</name>
<dbReference type="STRING" id="857087.Metme_2770"/>
<reference evidence="1 2" key="1">
    <citation type="journal article" date="2011" name="J. Bacteriol.">
        <title>Complete Genome Sequence of the Aerobic Marine Methanotroph Methylomonas methanica MC09.</title>
        <authorList>
            <person name="Boden R."/>
            <person name="Cunliffe M."/>
            <person name="Scanlan J."/>
            <person name="Moussard H."/>
            <person name="Kits K.D."/>
            <person name="Klotz M.G."/>
            <person name="Jetten M.S."/>
            <person name="Vuilleumier S."/>
            <person name="Han J."/>
            <person name="Peters L."/>
            <person name="Mikhailova N."/>
            <person name="Teshima H."/>
            <person name="Tapia R."/>
            <person name="Kyrpides N."/>
            <person name="Ivanova N."/>
            <person name="Pagani I."/>
            <person name="Cheng J.F."/>
            <person name="Goodwin L."/>
            <person name="Han C."/>
            <person name="Hauser L."/>
            <person name="Land M.L."/>
            <person name="Lapidus A."/>
            <person name="Lucas S."/>
            <person name="Pitluck S."/>
            <person name="Woyke T."/>
            <person name="Stein L."/>
            <person name="Murrell J.C."/>
        </authorList>
    </citation>
    <scope>NUCLEOTIDE SEQUENCE [LARGE SCALE GENOMIC DNA]</scope>
    <source>
        <strain evidence="1 2">MC09</strain>
    </source>
</reference>
<dbReference type="KEGG" id="mmt:Metme_2770"/>
<dbReference type="EMBL" id="CP002738">
    <property type="protein sequence ID" value="AEG01152.1"/>
    <property type="molecule type" value="Genomic_DNA"/>
</dbReference>
<reference key="2">
    <citation type="submission" date="2011-05" db="EMBL/GenBank/DDBJ databases">
        <title>Complete genome sequence of the aerobic marine methanotroph Methylomonas methanica MC09.</title>
        <authorList>
            <person name="Boden R."/>
            <person name="Cunliffe M."/>
            <person name="Scanlan J."/>
            <person name="Moussard H."/>
            <person name="Kits K.D."/>
            <person name="Klotz M."/>
            <person name="Jetten M."/>
            <person name="Vuilleumier S."/>
            <person name="Han J."/>
            <person name="Peters L."/>
            <person name="Mikhailova N."/>
            <person name="Teshima H."/>
            <person name="Tapia R."/>
            <person name="Kyrpides N."/>
            <person name="Ivanova N."/>
            <person name="Pagani I."/>
            <person name="Cheng J.-F."/>
            <person name="Goodwin L."/>
            <person name="Han C."/>
            <person name="Hauser L."/>
            <person name="Land M."/>
            <person name="Lapidus A."/>
            <person name="Lucas S."/>
            <person name="Pitluck S."/>
            <person name="Woyke T."/>
            <person name="Stein L.Y."/>
            <person name="Murrell C."/>
        </authorList>
    </citation>
    <scope>NUCLEOTIDE SEQUENCE</scope>
    <source>
        <strain>MC09</strain>
    </source>
</reference>
<keyword evidence="2" id="KW-1185">Reference proteome</keyword>
<reference evidence="2" key="3">
    <citation type="submission" date="2011-05" db="EMBL/GenBank/DDBJ databases">
        <title>Complete sequence of Methylomonas methanica MC09.</title>
        <authorList>
            <consortium name="US DOE Joint Genome Institute"/>
            <person name="Lucas S."/>
            <person name="Han J."/>
            <person name="Lapidus A."/>
            <person name="Cheng J.-F."/>
            <person name="Goodwin L."/>
            <person name="Pitluck S."/>
            <person name="Peters L."/>
            <person name="Mikhailova N."/>
            <person name="Teshima H."/>
            <person name="Han C."/>
            <person name="Tapia R."/>
            <person name="Land M."/>
            <person name="Hauser L."/>
            <person name="Kyrpides N."/>
            <person name="Ivanova N."/>
            <person name="Pagani I."/>
            <person name="Stein L."/>
            <person name="Woyke T."/>
        </authorList>
    </citation>
    <scope>NUCLEOTIDE SEQUENCE [LARGE SCALE GENOMIC DNA]</scope>
    <source>
        <strain evidence="2">MC09</strain>
    </source>
</reference>
<dbReference type="AlphaFoldDB" id="G0A013"/>
<evidence type="ECO:0000313" key="2">
    <source>
        <dbReference type="Proteomes" id="UP000008888"/>
    </source>
</evidence>
<evidence type="ECO:0000313" key="1">
    <source>
        <dbReference type="EMBL" id="AEG01152.1"/>
    </source>
</evidence>